<comment type="subcellular location">
    <subcellularLocation>
        <location evidence="1">Cell membrane</location>
        <topology evidence="1">Multi-pass membrane protein</topology>
    </subcellularLocation>
</comment>
<feature type="domain" description="ABC transporter" evidence="8">
    <location>
        <begin position="343"/>
        <end position="577"/>
    </location>
</feature>
<accession>A0ABX7YA44</accession>
<evidence type="ECO:0000313" key="10">
    <source>
        <dbReference type="EMBL" id="QUC09731.1"/>
    </source>
</evidence>
<evidence type="ECO:0000256" key="3">
    <source>
        <dbReference type="ARBA" id="ARBA00022741"/>
    </source>
</evidence>
<evidence type="ECO:0000256" key="2">
    <source>
        <dbReference type="ARBA" id="ARBA00022692"/>
    </source>
</evidence>
<dbReference type="PANTHER" id="PTHR24221">
    <property type="entry name" value="ATP-BINDING CASSETTE SUB-FAMILY B"/>
    <property type="match status" value="1"/>
</dbReference>
<evidence type="ECO:0000313" key="11">
    <source>
        <dbReference type="Proteomes" id="UP000678513"/>
    </source>
</evidence>
<keyword evidence="2 7" id="KW-0812">Transmembrane</keyword>
<dbReference type="SUPFAM" id="SSF90123">
    <property type="entry name" value="ABC transporter transmembrane region"/>
    <property type="match status" value="1"/>
</dbReference>
<evidence type="ECO:0000256" key="7">
    <source>
        <dbReference type="SAM" id="Phobius"/>
    </source>
</evidence>
<proteinExistence type="predicted"/>
<dbReference type="InterPro" id="IPR027417">
    <property type="entry name" value="P-loop_NTPase"/>
</dbReference>
<dbReference type="Gene3D" id="3.40.50.300">
    <property type="entry name" value="P-loop containing nucleotide triphosphate hydrolases"/>
    <property type="match status" value="1"/>
</dbReference>
<reference evidence="10 11" key="1">
    <citation type="submission" date="2021-03" db="EMBL/GenBank/DDBJ databases">
        <title>Human Oral Microbial Genomes.</title>
        <authorList>
            <person name="Johnston C.D."/>
            <person name="Chen T."/>
            <person name="Dewhirst F.E."/>
        </authorList>
    </citation>
    <scope>NUCLEOTIDE SEQUENCE [LARGE SCALE GENOMIC DNA]</scope>
    <source>
        <strain evidence="10 11">DSMZ 100122</strain>
    </source>
</reference>
<dbReference type="InterPro" id="IPR039421">
    <property type="entry name" value="Type_1_exporter"/>
</dbReference>
<dbReference type="InterPro" id="IPR003593">
    <property type="entry name" value="AAA+_ATPase"/>
</dbReference>
<keyword evidence="6 7" id="KW-0472">Membrane</keyword>
<evidence type="ECO:0000256" key="5">
    <source>
        <dbReference type="ARBA" id="ARBA00022989"/>
    </source>
</evidence>
<dbReference type="Gene3D" id="1.20.1560.10">
    <property type="entry name" value="ABC transporter type 1, transmembrane domain"/>
    <property type="match status" value="1"/>
</dbReference>
<dbReference type="PROSITE" id="PS50893">
    <property type="entry name" value="ABC_TRANSPORTER_2"/>
    <property type="match status" value="1"/>
</dbReference>
<keyword evidence="11" id="KW-1185">Reference proteome</keyword>
<protein>
    <submittedName>
        <fullName evidence="10">ABC transporter ATP-binding protein</fullName>
    </submittedName>
</protein>
<feature type="transmembrane region" description="Helical" evidence="7">
    <location>
        <begin position="250"/>
        <end position="272"/>
    </location>
</feature>
<dbReference type="InterPro" id="IPR036640">
    <property type="entry name" value="ABC1_TM_sf"/>
</dbReference>
<dbReference type="GO" id="GO:0005524">
    <property type="term" value="F:ATP binding"/>
    <property type="evidence" value="ECO:0007669"/>
    <property type="project" value="UniProtKB-KW"/>
</dbReference>
<dbReference type="SMART" id="SM00382">
    <property type="entry name" value="AAA"/>
    <property type="match status" value="1"/>
</dbReference>
<sequence length="594" mass="63346">MMATTQQKNPASVWELIRSAHTAMIVGGAVAFVGAGLKVVPYIALVEIGRGFLTGASAAHQWGWFTAAVVAMVIHGVAYTGALGATHLAEANLRNELRLKLVNKLPRLPLGWFNDRSSGQINRAVISDTEQIHTLVAHLAGDMMNSAGTIVVGFGYLLWLDARFAGLLILTWLLVMGLSMLPGMMGMRQTFDEYSAAQQELSTVTVEMVDGIKEVKNFGMTADVFGRFDAAARKSADVTMNWMRKSGVSVAIMGAVMQPAATLALTIGLGFWFVQLGWVTPITVVAFALVWVGIPEGLTALVQIFQHIYAAKQAANSTLEVLKTPELPVPTAPASLTADPSLIEIDDVTFGYEPDNPVIKDVTLTCRPGTVTALVGPSGGGKSTLAKLIARFWDVGSGVIRIGGIDIREQTDKQLMGSMALVFQDAMIATDTIARNIALGKPDATHEEIIEAARKAHIHDRIMALPHGYDTVLGAGDGFLSGGEEQRLSIARAFLSAPQILILDEATAQADAHSELEIQRAISGLAEGRTVVMIAHRLSTIQSADQIAVIDEGRITECGPHDELIAQGGQYARLWAAQQNTITGSHQVAGGQDA</sequence>
<dbReference type="EMBL" id="CP072384">
    <property type="protein sequence ID" value="QUC09731.1"/>
    <property type="molecule type" value="Genomic_DNA"/>
</dbReference>
<feature type="transmembrane region" description="Helical" evidence="7">
    <location>
        <begin position="21"/>
        <end position="44"/>
    </location>
</feature>
<gene>
    <name evidence="10" type="ORF">J5A65_13215</name>
</gene>
<name>A0ABX7YA44_9ACTN</name>
<dbReference type="InterPro" id="IPR011527">
    <property type="entry name" value="ABC1_TM_dom"/>
</dbReference>
<evidence type="ECO:0000256" key="4">
    <source>
        <dbReference type="ARBA" id="ARBA00022840"/>
    </source>
</evidence>
<evidence type="ECO:0000256" key="1">
    <source>
        <dbReference type="ARBA" id="ARBA00004651"/>
    </source>
</evidence>
<organism evidence="10 11">
    <name type="scientific">Arachnia rubra</name>
    <dbReference type="NCBI Taxonomy" id="1547448"/>
    <lineage>
        <taxon>Bacteria</taxon>
        <taxon>Bacillati</taxon>
        <taxon>Actinomycetota</taxon>
        <taxon>Actinomycetes</taxon>
        <taxon>Propionibacteriales</taxon>
        <taxon>Propionibacteriaceae</taxon>
        <taxon>Arachnia</taxon>
    </lineage>
</organism>
<feature type="domain" description="ABC transmembrane type-1" evidence="9">
    <location>
        <begin position="25"/>
        <end position="289"/>
    </location>
</feature>
<keyword evidence="3" id="KW-0547">Nucleotide-binding</keyword>
<dbReference type="PANTHER" id="PTHR24221:SF397">
    <property type="entry name" value="ABC TRANSPORTER, ATP-BINDING TRANSMEMBRANE PROTEIN"/>
    <property type="match status" value="1"/>
</dbReference>
<keyword evidence="4 10" id="KW-0067">ATP-binding</keyword>
<dbReference type="Proteomes" id="UP000678513">
    <property type="component" value="Chromosome"/>
</dbReference>
<evidence type="ECO:0000259" key="8">
    <source>
        <dbReference type="PROSITE" id="PS50893"/>
    </source>
</evidence>
<dbReference type="InterPro" id="IPR003439">
    <property type="entry name" value="ABC_transporter-like_ATP-bd"/>
</dbReference>
<feature type="transmembrane region" description="Helical" evidence="7">
    <location>
        <begin position="278"/>
        <end position="302"/>
    </location>
</feature>
<dbReference type="Pfam" id="PF00005">
    <property type="entry name" value="ABC_tran"/>
    <property type="match status" value="1"/>
</dbReference>
<evidence type="ECO:0000259" key="9">
    <source>
        <dbReference type="PROSITE" id="PS50929"/>
    </source>
</evidence>
<dbReference type="SUPFAM" id="SSF52540">
    <property type="entry name" value="P-loop containing nucleoside triphosphate hydrolases"/>
    <property type="match status" value="1"/>
</dbReference>
<keyword evidence="5 7" id="KW-1133">Transmembrane helix</keyword>
<dbReference type="Pfam" id="PF00664">
    <property type="entry name" value="ABC_membrane"/>
    <property type="match status" value="1"/>
</dbReference>
<feature type="transmembrane region" description="Helical" evidence="7">
    <location>
        <begin position="164"/>
        <end position="181"/>
    </location>
</feature>
<dbReference type="PROSITE" id="PS50929">
    <property type="entry name" value="ABC_TM1F"/>
    <property type="match status" value="1"/>
</dbReference>
<evidence type="ECO:0000256" key="6">
    <source>
        <dbReference type="ARBA" id="ARBA00023136"/>
    </source>
</evidence>
<feature type="transmembrane region" description="Helical" evidence="7">
    <location>
        <begin position="64"/>
        <end position="89"/>
    </location>
</feature>